<dbReference type="EMBL" id="LAZR01000805">
    <property type="protein sequence ID" value="KKN57386.1"/>
    <property type="molecule type" value="Genomic_DNA"/>
</dbReference>
<organism evidence="1">
    <name type="scientific">marine sediment metagenome</name>
    <dbReference type="NCBI Taxonomy" id="412755"/>
    <lineage>
        <taxon>unclassified sequences</taxon>
        <taxon>metagenomes</taxon>
        <taxon>ecological metagenomes</taxon>
    </lineage>
</organism>
<comment type="caution">
    <text evidence="1">The sequence shown here is derived from an EMBL/GenBank/DDBJ whole genome shotgun (WGS) entry which is preliminary data.</text>
</comment>
<protein>
    <submittedName>
        <fullName evidence="1">Uncharacterized protein</fullName>
    </submittedName>
</protein>
<proteinExistence type="predicted"/>
<name>A0A0F9U804_9ZZZZ</name>
<evidence type="ECO:0000313" key="1">
    <source>
        <dbReference type="EMBL" id="KKN57386.1"/>
    </source>
</evidence>
<gene>
    <name evidence="1" type="ORF">LCGC14_0562580</name>
</gene>
<dbReference type="AlphaFoldDB" id="A0A0F9U804"/>
<accession>A0A0F9U804</accession>
<sequence>VINFYTFFYIMYYLIRIASKLLVSSNLNQNQKYFPGVLPIYFIIYEYEIAGNEISLDLRKKSLFSKTDIIYKNQSVLNTEEMIFFQKGVELCSENYYFAKWTLLPIFIRNNGKFAIRFFFLEPMMHRRAMNIQFDFDILTKQLIRIKRSYGRIQ</sequence>
<reference evidence="1" key="1">
    <citation type="journal article" date="2015" name="Nature">
        <title>Complex archaea that bridge the gap between prokaryotes and eukaryotes.</title>
        <authorList>
            <person name="Spang A."/>
            <person name="Saw J.H."/>
            <person name="Jorgensen S.L."/>
            <person name="Zaremba-Niedzwiedzka K."/>
            <person name="Martijn J."/>
            <person name="Lind A.E."/>
            <person name="van Eijk R."/>
            <person name="Schleper C."/>
            <person name="Guy L."/>
            <person name="Ettema T.J."/>
        </authorList>
    </citation>
    <scope>NUCLEOTIDE SEQUENCE</scope>
</reference>
<feature type="non-terminal residue" evidence="1">
    <location>
        <position position="1"/>
    </location>
</feature>